<dbReference type="InterPro" id="IPR050563">
    <property type="entry name" value="4-hydroxybenzoyl-CoA_TE"/>
</dbReference>
<evidence type="ECO:0000256" key="1">
    <source>
        <dbReference type="ARBA" id="ARBA00005953"/>
    </source>
</evidence>
<sequence length="132" mass="15357">MHTYRTQVTEQDLDHNHHVNNVVYVQWMQDAAASHGESAGIMTLSDQDNGTWFVREHNIVYKLPAMPGDHIEIDTWIENIKGFQSLRKYEIKRTSDNALLASAYTNWVYVDKDQGKPKKIPQAFKDMFECRS</sequence>
<dbReference type="GO" id="GO:0016787">
    <property type="term" value="F:hydrolase activity"/>
    <property type="evidence" value="ECO:0007669"/>
    <property type="project" value="UniProtKB-KW"/>
</dbReference>
<dbReference type="Gene3D" id="3.10.129.10">
    <property type="entry name" value="Hotdog Thioesterase"/>
    <property type="match status" value="1"/>
</dbReference>
<evidence type="ECO:0000313" key="3">
    <source>
        <dbReference type="EMBL" id="MFC3152987.1"/>
    </source>
</evidence>
<dbReference type="EC" id="3.1.2.-" evidence="3"/>
<keyword evidence="2 3" id="KW-0378">Hydrolase</keyword>
<dbReference type="Proteomes" id="UP001595476">
    <property type="component" value="Unassembled WGS sequence"/>
</dbReference>
<proteinExistence type="inferred from homology"/>
<dbReference type="SUPFAM" id="SSF54637">
    <property type="entry name" value="Thioesterase/thiol ester dehydrase-isomerase"/>
    <property type="match status" value="1"/>
</dbReference>
<organism evidence="3 4">
    <name type="scientific">Litoribrevibacter euphylliae</name>
    <dbReference type="NCBI Taxonomy" id="1834034"/>
    <lineage>
        <taxon>Bacteria</taxon>
        <taxon>Pseudomonadati</taxon>
        <taxon>Pseudomonadota</taxon>
        <taxon>Gammaproteobacteria</taxon>
        <taxon>Oceanospirillales</taxon>
        <taxon>Oceanospirillaceae</taxon>
        <taxon>Litoribrevibacter</taxon>
    </lineage>
</organism>
<accession>A0ABV7HGH2</accession>
<dbReference type="PANTHER" id="PTHR31793:SF27">
    <property type="entry name" value="NOVEL THIOESTERASE SUPERFAMILY DOMAIN AND SAPOSIN A-TYPE DOMAIN CONTAINING PROTEIN (0610012H03RIK)"/>
    <property type="match status" value="1"/>
</dbReference>
<dbReference type="InterPro" id="IPR029069">
    <property type="entry name" value="HotDog_dom_sf"/>
</dbReference>
<comment type="similarity">
    <text evidence="1">Belongs to the 4-hydroxybenzoyl-CoA thioesterase family.</text>
</comment>
<evidence type="ECO:0000313" key="4">
    <source>
        <dbReference type="Proteomes" id="UP001595476"/>
    </source>
</evidence>
<evidence type="ECO:0000256" key="2">
    <source>
        <dbReference type="ARBA" id="ARBA00022801"/>
    </source>
</evidence>
<comment type="caution">
    <text evidence="3">The sequence shown here is derived from an EMBL/GenBank/DDBJ whole genome shotgun (WGS) entry which is preliminary data.</text>
</comment>
<dbReference type="Pfam" id="PF13279">
    <property type="entry name" value="4HBT_2"/>
    <property type="match status" value="1"/>
</dbReference>
<keyword evidence="4" id="KW-1185">Reference proteome</keyword>
<name>A0ABV7HGH2_9GAMM</name>
<protein>
    <submittedName>
        <fullName evidence="3">Acyl-CoA thioesterase</fullName>
        <ecNumber evidence="3">3.1.2.-</ecNumber>
    </submittedName>
</protein>
<dbReference type="PANTHER" id="PTHR31793">
    <property type="entry name" value="4-HYDROXYBENZOYL-COA THIOESTERASE FAMILY MEMBER"/>
    <property type="match status" value="1"/>
</dbReference>
<dbReference type="CDD" id="cd00586">
    <property type="entry name" value="4HBT"/>
    <property type="match status" value="1"/>
</dbReference>
<dbReference type="EMBL" id="JBHRSZ010000007">
    <property type="protein sequence ID" value="MFC3152987.1"/>
    <property type="molecule type" value="Genomic_DNA"/>
</dbReference>
<dbReference type="RefSeq" id="WP_386722908.1">
    <property type="nucleotide sequence ID" value="NZ_JBHRSZ010000007.1"/>
</dbReference>
<reference evidence="4" key="1">
    <citation type="journal article" date="2019" name="Int. J. Syst. Evol. Microbiol.">
        <title>The Global Catalogue of Microorganisms (GCM) 10K type strain sequencing project: providing services to taxonomists for standard genome sequencing and annotation.</title>
        <authorList>
            <consortium name="The Broad Institute Genomics Platform"/>
            <consortium name="The Broad Institute Genome Sequencing Center for Infectious Disease"/>
            <person name="Wu L."/>
            <person name="Ma J."/>
        </authorList>
    </citation>
    <scope>NUCLEOTIDE SEQUENCE [LARGE SCALE GENOMIC DNA]</scope>
    <source>
        <strain evidence="4">KCTC 52438</strain>
    </source>
</reference>
<gene>
    <name evidence="3" type="ORF">ACFOEK_18245</name>
</gene>